<sequence length="403" mass="43350">MSAPVSIAQHESIAELRQGHPALADFWGLSARALGVTLSLPFVESVESSPRTVVRYLSAVDAEGRLLGVLPAYLTSDEANPYYDLAALTGAPADGLYPSLLVGSRSGYRNGLLVDPALSPTDAAEVAGLLLSAAREHAVEAGARTVTAAFVDSASWATLARAEPHAVDTTYFAIVDLALELDRFHGETPALAELDYHRWLGSDRSRKLRKQAARIVAAGSTETEGPLVDELPVAADLLAQHADTLGLRPTDWLDYVSQLARVMGDRARLVLLRDAADEPIACVVLLTDGTSVHTRAYGARPGLRGDEYFEVGYRAPMLAAFRLGARRLHFGPEGCVPKLIRGATPEPLWTTVLPVGRAPVPPPAAAADQRLRTADAWRDRYARSAHRSMGELIERLHELPPIT</sequence>
<reference evidence="3" key="1">
    <citation type="submission" date="2023-07" db="EMBL/GenBank/DDBJ databases">
        <title>30 novel species of actinomycetes from the DSMZ collection.</title>
        <authorList>
            <person name="Nouioui I."/>
        </authorList>
    </citation>
    <scope>NUCLEOTIDE SEQUENCE [LARGE SCALE GENOMIC DNA]</scope>
    <source>
        <strain evidence="3">DSM 44399</strain>
    </source>
</reference>
<organism evidence="2 3">
    <name type="scientific">Jatrophihabitans lederbergiae</name>
    <dbReference type="NCBI Taxonomy" id="3075547"/>
    <lineage>
        <taxon>Bacteria</taxon>
        <taxon>Bacillati</taxon>
        <taxon>Actinomycetota</taxon>
        <taxon>Actinomycetes</taxon>
        <taxon>Jatrophihabitantales</taxon>
        <taxon>Jatrophihabitantaceae</taxon>
        <taxon>Jatrophihabitans</taxon>
    </lineage>
</organism>
<dbReference type="Pfam" id="PF13480">
    <property type="entry name" value="Acetyltransf_6"/>
    <property type="match status" value="1"/>
</dbReference>
<gene>
    <name evidence="2" type="ORF">RM423_13730</name>
</gene>
<evidence type="ECO:0000259" key="1">
    <source>
        <dbReference type="Pfam" id="PF13480"/>
    </source>
</evidence>
<dbReference type="SUPFAM" id="SSF55729">
    <property type="entry name" value="Acyl-CoA N-acyltransferases (Nat)"/>
    <property type="match status" value="1"/>
</dbReference>
<dbReference type="InterPro" id="IPR038740">
    <property type="entry name" value="BioF2-like_GNAT_dom"/>
</dbReference>
<dbReference type="InterPro" id="IPR016181">
    <property type="entry name" value="Acyl_CoA_acyltransferase"/>
</dbReference>
<dbReference type="EMBL" id="JAVREH010000018">
    <property type="protein sequence ID" value="MDT0262453.1"/>
    <property type="molecule type" value="Genomic_DNA"/>
</dbReference>
<dbReference type="GO" id="GO:0016746">
    <property type="term" value="F:acyltransferase activity"/>
    <property type="evidence" value="ECO:0007669"/>
    <property type="project" value="UniProtKB-KW"/>
</dbReference>
<protein>
    <submittedName>
        <fullName evidence="2">GNAT family N-acetyltransferase</fullName>
        <ecNumber evidence="2">2.3.1.-</ecNumber>
    </submittedName>
</protein>
<name>A0ABU2JCJ9_9ACTN</name>
<evidence type="ECO:0000313" key="2">
    <source>
        <dbReference type="EMBL" id="MDT0262453.1"/>
    </source>
</evidence>
<dbReference type="RefSeq" id="WP_311423602.1">
    <property type="nucleotide sequence ID" value="NZ_JAVREH010000018.1"/>
</dbReference>
<feature type="domain" description="BioF2-like acetyltransferase" evidence="1">
    <location>
        <begin position="205"/>
        <end position="332"/>
    </location>
</feature>
<dbReference type="Proteomes" id="UP001183176">
    <property type="component" value="Unassembled WGS sequence"/>
</dbReference>
<keyword evidence="2" id="KW-0808">Transferase</keyword>
<comment type="caution">
    <text evidence="2">The sequence shown here is derived from an EMBL/GenBank/DDBJ whole genome shotgun (WGS) entry which is preliminary data.</text>
</comment>
<keyword evidence="2" id="KW-0012">Acyltransferase</keyword>
<dbReference type="EC" id="2.3.1.-" evidence="2"/>
<proteinExistence type="predicted"/>
<evidence type="ECO:0000313" key="3">
    <source>
        <dbReference type="Proteomes" id="UP001183176"/>
    </source>
</evidence>
<accession>A0ABU2JCJ9</accession>
<keyword evidence="3" id="KW-1185">Reference proteome</keyword>